<organism evidence="3 4">
    <name type="scientific">Triticum urartu</name>
    <name type="common">Red wild einkorn</name>
    <name type="synonym">Crithodium urartu</name>
    <dbReference type="NCBI Taxonomy" id="4572"/>
    <lineage>
        <taxon>Eukaryota</taxon>
        <taxon>Viridiplantae</taxon>
        <taxon>Streptophyta</taxon>
        <taxon>Embryophyta</taxon>
        <taxon>Tracheophyta</taxon>
        <taxon>Spermatophyta</taxon>
        <taxon>Magnoliopsida</taxon>
        <taxon>Liliopsida</taxon>
        <taxon>Poales</taxon>
        <taxon>Poaceae</taxon>
        <taxon>BOP clade</taxon>
        <taxon>Pooideae</taxon>
        <taxon>Triticodae</taxon>
        <taxon>Triticeae</taxon>
        <taxon>Triticinae</taxon>
        <taxon>Triticum</taxon>
    </lineage>
</organism>
<dbReference type="EnsemblPlants" id="TuG1812G0300003819.01.T01">
    <property type="protein sequence ID" value="TuG1812G0300003819.01.T01.cds383092"/>
    <property type="gene ID" value="TuG1812G0300003819.01"/>
</dbReference>
<sequence length="218" mass="23454">NLCGPAPEERRPREHLLQRHHHCHGERHAHAGLHRQAEHVRADHLLGPDLRHRAPLAVVHHAAPPRVRPLHLVRRPSAGARARRHVRQRLAAAAPPDGVHGPPRLLAGEDEPLLALQGEPLAADGEGGAAGRVHEDDLVAALGGVAVDAVGKVALGVEHREPLAVEQQGLAPHRQRRRPVHRGAGRRLVDGARRGHHVGVNPRHVGYGAIESGQAVAE</sequence>
<accession>A0A8R7PWN5</accession>
<name>A0A8R7PWN5_TRIUA</name>
<reference evidence="4" key="1">
    <citation type="journal article" date="2013" name="Nature">
        <title>Draft genome of the wheat A-genome progenitor Triticum urartu.</title>
        <authorList>
            <person name="Ling H.Q."/>
            <person name="Zhao S."/>
            <person name="Liu D."/>
            <person name="Wang J."/>
            <person name="Sun H."/>
            <person name="Zhang C."/>
            <person name="Fan H."/>
            <person name="Li D."/>
            <person name="Dong L."/>
            <person name="Tao Y."/>
            <person name="Gao C."/>
            <person name="Wu H."/>
            <person name="Li Y."/>
            <person name="Cui Y."/>
            <person name="Guo X."/>
            <person name="Zheng S."/>
            <person name="Wang B."/>
            <person name="Yu K."/>
            <person name="Liang Q."/>
            <person name="Yang W."/>
            <person name="Lou X."/>
            <person name="Chen J."/>
            <person name="Feng M."/>
            <person name="Jian J."/>
            <person name="Zhang X."/>
            <person name="Luo G."/>
            <person name="Jiang Y."/>
            <person name="Liu J."/>
            <person name="Wang Z."/>
            <person name="Sha Y."/>
            <person name="Zhang B."/>
            <person name="Wu H."/>
            <person name="Tang D."/>
            <person name="Shen Q."/>
            <person name="Xue P."/>
            <person name="Zou S."/>
            <person name="Wang X."/>
            <person name="Liu X."/>
            <person name="Wang F."/>
            <person name="Yang Y."/>
            <person name="An X."/>
            <person name="Dong Z."/>
            <person name="Zhang K."/>
            <person name="Zhang X."/>
            <person name="Luo M.C."/>
            <person name="Dvorak J."/>
            <person name="Tong Y."/>
            <person name="Wang J."/>
            <person name="Yang H."/>
            <person name="Li Z."/>
            <person name="Wang D."/>
            <person name="Zhang A."/>
            <person name="Wang J."/>
        </authorList>
    </citation>
    <scope>NUCLEOTIDE SEQUENCE</scope>
    <source>
        <strain evidence="4">cv. G1812</strain>
    </source>
</reference>
<evidence type="ECO:0000313" key="3">
    <source>
        <dbReference type="EnsemblPlants" id="TuG1812G0300003819.01.T01.cds383092"/>
    </source>
</evidence>
<dbReference type="Gramene" id="TuG1812G0300003819.01.T01">
    <property type="protein sequence ID" value="TuG1812G0300003819.01.T01.cds383092"/>
    <property type="gene ID" value="TuG1812G0300003819.01"/>
</dbReference>
<keyword evidence="1" id="KW-0479">Metal-binding</keyword>
<reference evidence="3" key="3">
    <citation type="submission" date="2022-06" db="UniProtKB">
        <authorList>
            <consortium name="EnsemblPlants"/>
        </authorList>
    </citation>
    <scope>IDENTIFICATION</scope>
</reference>
<reference evidence="3" key="2">
    <citation type="submission" date="2018-03" db="EMBL/GenBank/DDBJ databases">
        <title>The Triticum urartu genome reveals the dynamic nature of wheat genome evolution.</title>
        <authorList>
            <person name="Ling H."/>
            <person name="Ma B."/>
            <person name="Shi X."/>
            <person name="Liu H."/>
            <person name="Dong L."/>
            <person name="Sun H."/>
            <person name="Cao Y."/>
            <person name="Gao Q."/>
            <person name="Zheng S."/>
            <person name="Li Y."/>
            <person name="Yu Y."/>
            <person name="Du H."/>
            <person name="Qi M."/>
            <person name="Li Y."/>
            <person name="Yu H."/>
            <person name="Cui Y."/>
            <person name="Wang N."/>
            <person name="Chen C."/>
            <person name="Wu H."/>
            <person name="Zhao Y."/>
            <person name="Zhang J."/>
            <person name="Li Y."/>
            <person name="Zhou W."/>
            <person name="Zhang B."/>
            <person name="Hu W."/>
            <person name="Eijk M."/>
            <person name="Tang J."/>
            <person name="Witsenboer H."/>
            <person name="Zhao S."/>
            <person name="Li Z."/>
            <person name="Zhang A."/>
            <person name="Wang D."/>
            <person name="Liang C."/>
        </authorList>
    </citation>
    <scope>NUCLEOTIDE SEQUENCE [LARGE SCALE GENOMIC DNA]</scope>
    <source>
        <strain evidence="3">cv. G1812</strain>
    </source>
</reference>
<dbReference type="InterPro" id="IPR002355">
    <property type="entry name" value="Cu_oxidase_Cu_BS"/>
</dbReference>
<evidence type="ECO:0000256" key="2">
    <source>
        <dbReference type="SAM" id="MobiDB-lite"/>
    </source>
</evidence>
<evidence type="ECO:0000256" key="1">
    <source>
        <dbReference type="ARBA" id="ARBA00022723"/>
    </source>
</evidence>
<dbReference type="PROSITE" id="PS00080">
    <property type="entry name" value="MULTICOPPER_OXIDASE2"/>
    <property type="match status" value="1"/>
</dbReference>
<proteinExistence type="predicted"/>
<dbReference type="Proteomes" id="UP000015106">
    <property type="component" value="Chromosome 3"/>
</dbReference>
<keyword evidence="4" id="KW-1185">Reference proteome</keyword>
<evidence type="ECO:0000313" key="4">
    <source>
        <dbReference type="Proteomes" id="UP000015106"/>
    </source>
</evidence>
<feature type="region of interest" description="Disordered" evidence="2">
    <location>
        <begin position="166"/>
        <end position="218"/>
    </location>
</feature>
<feature type="compositionally biased region" description="Basic residues" evidence="2">
    <location>
        <begin position="173"/>
        <end position="185"/>
    </location>
</feature>
<dbReference type="AlphaFoldDB" id="A0A8R7PWN5"/>
<protein>
    <submittedName>
        <fullName evidence="3">Uncharacterized protein</fullName>
    </submittedName>
</protein>
<dbReference type="GO" id="GO:0005507">
    <property type="term" value="F:copper ion binding"/>
    <property type="evidence" value="ECO:0007669"/>
    <property type="project" value="InterPro"/>
</dbReference>